<dbReference type="GO" id="GO:0005737">
    <property type="term" value="C:cytoplasm"/>
    <property type="evidence" value="ECO:0007669"/>
    <property type="project" value="TreeGrafter"/>
</dbReference>
<dbReference type="InterPro" id="IPR036282">
    <property type="entry name" value="Glutathione-S-Trfase_C_sf"/>
</dbReference>
<dbReference type="InterPro" id="IPR050983">
    <property type="entry name" value="GST_Omega/HSP26"/>
</dbReference>
<evidence type="ECO:0000313" key="3">
    <source>
        <dbReference type="EMBL" id="KAE9988895.1"/>
    </source>
</evidence>
<dbReference type="SFLD" id="SFLDG00358">
    <property type="entry name" value="Main_(cytGST)"/>
    <property type="match status" value="1"/>
</dbReference>
<dbReference type="PANTHER" id="PTHR43968:SF8">
    <property type="entry name" value="S-TRANSFERASE, PUTATIVE (AFU_ORTHOLOGUE AFUA_2G00590)-RELATED"/>
    <property type="match status" value="1"/>
</dbReference>
<dbReference type="SUPFAM" id="SSF52833">
    <property type="entry name" value="Thioredoxin-like"/>
    <property type="match status" value="1"/>
</dbReference>
<dbReference type="AlphaFoldDB" id="A0A8H3VHI0"/>
<comment type="caution">
    <text evidence="3">The sequence shown here is derived from an EMBL/GenBank/DDBJ whole genome shotgun (WGS) entry which is preliminary data.</text>
</comment>
<gene>
    <name evidence="3" type="ORF">EG328_005605</name>
</gene>
<reference evidence="3 4" key="1">
    <citation type="submission" date="2018-12" db="EMBL/GenBank/DDBJ databases">
        <title>Venturia inaequalis Genome Resource.</title>
        <authorList>
            <person name="Lichtner F.J."/>
        </authorList>
    </citation>
    <scope>NUCLEOTIDE SEQUENCE [LARGE SCALE GENOMIC DNA]</scope>
    <source>
        <strain evidence="3 4">120213</strain>
    </source>
</reference>
<dbReference type="CDD" id="cd00570">
    <property type="entry name" value="GST_N_family"/>
    <property type="match status" value="1"/>
</dbReference>
<dbReference type="Pfam" id="PF13409">
    <property type="entry name" value="GST_N_2"/>
    <property type="match status" value="1"/>
</dbReference>
<proteinExistence type="predicted"/>
<dbReference type="Proteomes" id="UP000447873">
    <property type="component" value="Unassembled WGS sequence"/>
</dbReference>
<dbReference type="PROSITE" id="PS50405">
    <property type="entry name" value="GST_CTER"/>
    <property type="match status" value="1"/>
</dbReference>
<sequence>MGSTTDEIILYTNRKCPWAHRAHIALDELNIPFTEITIPLDSPRTPEYLAVNPRGLVPSISYHGEIFTESAVVSWLIADAYPGKLVLASTDKGGPQQRARISFFVDTYFSKFQAGLMKLFGNVSEMESAAIVENAVAALVKEVEPLLVDASPFFGGSATITLAEVLTGSFVVRILSLGRAGIYPSHFLRLIEERAPRFWKWAGEVAGHPSVIGIYDEAAIVEGAKGRLAKARAV</sequence>
<organism evidence="3 4">
    <name type="scientific">Venturia inaequalis</name>
    <name type="common">Apple scab fungus</name>
    <dbReference type="NCBI Taxonomy" id="5025"/>
    <lineage>
        <taxon>Eukaryota</taxon>
        <taxon>Fungi</taxon>
        <taxon>Dikarya</taxon>
        <taxon>Ascomycota</taxon>
        <taxon>Pezizomycotina</taxon>
        <taxon>Dothideomycetes</taxon>
        <taxon>Pleosporomycetidae</taxon>
        <taxon>Venturiales</taxon>
        <taxon>Venturiaceae</taxon>
        <taxon>Venturia</taxon>
    </lineage>
</organism>
<dbReference type="InterPro" id="IPR040079">
    <property type="entry name" value="Glutathione_S-Trfase"/>
</dbReference>
<dbReference type="Gene3D" id="3.40.30.10">
    <property type="entry name" value="Glutaredoxin"/>
    <property type="match status" value="1"/>
</dbReference>
<feature type="domain" description="GST N-terminal" evidence="1">
    <location>
        <begin position="6"/>
        <end position="85"/>
    </location>
</feature>
<protein>
    <recommendedName>
        <fullName evidence="5">Thioredoxin-like protein</fullName>
    </recommendedName>
</protein>
<evidence type="ECO:0008006" key="5">
    <source>
        <dbReference type="Google" id="ProtNLM"/>
    </source>
</evidence>
<dbReference type="InterPro" id="IPR004045">
    <property type="entry name" value="Glutathione_S-Trfase_N"/>
</dbReference>
<name>A0A8H3VHI0_VENIN</name>
<dbReference type="SFLD" id="SFLDS00019">
    <property type="entry name" value="Glutathione_Transferase_(cytos"/>
    <property type="match status" value="1"/>
</dbReference>
<dbReference type="InterPro" id="IPR010987">
    <property type="entry name" value="Glutathione-S-Trfase_C-like"/>
</dbReference>
<accession>A0A8H3VHI0</accession>
<dbReference type="InterPro" id="IPR036249">
    <property type="entry name" value="Thioredoxin-like_sf"/>
</dbReference>
<evidence type="ECO:0000313" key="4">
    <source>
        <dbReference type="Proteomes" id="UP000447873"/>
    </source>
</evidence>
<dbReference type="PANTHER" id="PTHR43968">
    <property type="match status" value="1"/>
</dbReference>
<dbReference type="SUPFAM" id="SSF47616">
    <property type="entry name" value="GST C-terminal domain-like"/>
    <property type="match status" value="1"/>
</dbReference>
<dbReference type="EMBL" id="WNWS01000003">
    <property type="protein sequence ID" value="KAE9988895.1"/>
    <property type="molecule type" value="Genomic_DNA"/>
</dbReference>
<evidence type="ECO:0000259" key="2">
    <source>
        <dbReference type="PROSITE" id="PS50405"/>
    </source>
</evidence>
<dbReference type="PROSITE" id="PS50404">
    <property type="entry name" value="GST_NTER"/>
    <property type="match status" value="1"/>
</dbReference>
<dbReference type="Gene3D" id="1.20.1050.10">
    <property type="match status" value="1"/>
</dbReference>
<evidence type="ECO:0000259" key="1">
    <source>
        <dbReference type="PROSITE" id="PS50404"/>
    </source>
</evidence>
<feature type="domain" description="GST C-terminal" evidence="2">
    <location>
        <begin position="94"/>
        <end position="232"/>
    </location>
</feature>